<dbReference type="AlphaFoldDB" id="A0A1G6R2H2"/>
<name>A0A1G6R2H2_9MICO</name>
<dbReference type="Gene3D" id="1.40.20.10">
    <property type="entry name" value="CHAD domain"/>
    <property type="match status" value="1"/>
</dbReference>
<evidence type="ECO:0000313" key="2">
    <source>
        <dbReference type="EMBL" id="SDC98444.1"/>
    </source>
</evidence>
<gene>
    <name evidence="2" type="ORF">SAMN05216418_0003</name>
</gene>
<reference evidence="2 3" key="1">
    <citation type="submission" date="2016-09" db="EMBL/GenBank/DDBJ databases">
        <authorList>
            <person name="Capua I."/>
            <person name="De Benedictis P."/>
            <person name="Joannis T."/>
            <person name="Lombin L.H."/>
            <person name="Cattoli G."/>
        </authorList>
    </citation>
    <scope>NUCLEOTIDE SEQUENCE [LARGE SCALE GENOMIC DNA]</scope>
    <source>
        <strain evidence="2 3">NIO-1002</strain>
    </source>
</reference>
<proteinExistence type="predicted"/>
<dbReference type="EMBL" id="FMYG01000010">
    <property type="protein sequence ID" value="SDC98444.1"/>
    <property type="molecule type" value="Genomic_DNA"/>
</dbReference>
<feature type="domain" description="CHAD" evidence="1">
    <location>
        <begin position="5"/>
        <end position="285"/>
    </location>
</feature>
<organism evidence="2 3">
    <name type="scientific">Microbacterium enclense</name>
    <dbReference type="NCBI Taxonomy" id="993073"/>
    <lineage>
        <taxon>Bacteria</taxon>
        <taxon>Bacillati</taxon>
        <taxon>Actinomycetota</taxon>
        <taxon>Actinomycetes</taxon>
        <taxon>Micrococcales</taxon>
        <taxon>Microbacteriaceae</taxon>
        <taxon>Microbacterium</taxon>
    </lineage>
</organism>
<evidence type="ECO:0000313" key="3">
    <source>
        <dbReference type="Proteomes" id="UP000183203"/>
    </source>
</evidence>
<dbReference type="RefSeq" id="WP_058233533.1">
    <property type="nucleotide sequence ID" value="NZ_FMYG01000010.1"/>
</dbReference>
<dbReference type="SMART" id="SM00880">
    <property type="entry name" value="CHAD"/>
    <property type="match status" value="1"/>
</dbReference>
<dbReference type="PANTHER" id="PTHR39339:SF1">
    <property type="entry name" value="CHAD DOMAIN-CONTAINING PROTEIN"/>
    <property type="match status" value="1"/>
</dbReference>
<dbReference type="PANTHER" id="PTHR39339">
    <property type="entry name" value="SLR1444 PROTEIN"/>
    <property type="match status" value="1"/>
</dbReference>
<dbReference type="Pfam" id="PF05235">
    <property type="entry name" value="CHAD"/>
    <property type="match status" value="1"/>
</dbReference>
<sequence length="291" mass="32713">MPRDTLSAQTLARRIVQTASADVESSEAAALGDEPDGLHQHRVAVRRLRSVLAVLRRIAPASETRALRAAMKEWGHLLGDARDAEVRADRAESTLAECGVDDADARRRLVGDERAAYRHLHERVVEAHDSDAARARTQALREAGLRLELDHDDARAKKVFRRLLVREADRVARAARRSDGSLERLHDVRKASRRLRYLAEAVDRADAHVPGADARRLGRAAKRVHKLLGEHRDDLLLAERARRMHRRAFTAQEDTGPYDAVAARADQRAEKHIRRVPKALKKVRKAAKRLA</sequence>
<accession>A0A1G6R2H2</accession>
<dbReference type="InterPro" id="IPR007899">
    <property type="entry name" value="CHAD_dom"/>
</dbReference>
<dbReference type="OrthoDB" id="9777271at2"/>
<dbReference type="STRING" id="993073.AS029_15660"/>
<dbReference type="Proteomes" id="UP000183203">
    <property type="component" value="Unassembled WGS sequence"/>
</dbReference>
<dbReference type="InterPro" id="IPR038186">
    <property type="entry name" value="CHAD_dom_sf"/>
</dbReference>
<evidence type="ECO:0000259" key="1">
    <source>
        <dbReference type="PROSITE" id="PS51708"/>
    </source>
</evidence>
<dbReference type="PROSITE" id="PS51708">
    <property type="entry name" value="CHAD"/>
    <property type="match status" value="1"/>
</dbReference>
<protein>
    <submittedName>
        <fullName evidence="2">CHAD domain-containing protein</fullName>
    </submittedName>
</protein>